<proteinExistence type="predicted"/>
<dbReference type="GO" id="GO:0005657">
    <property type="term" value="C:replication fork"/>
    <property type="evidence" value="ECO:0007669"/>
    <property type="project" value="TreeGrafter"/>
</dbReference>
<dbReference type="Proteomes" id="UP000504638">
    <property type="component" value="Unplaced"/>
</dbReference>
<keyword evidence="4" id="KW-0227">DNA damage</keyword>
<evidence type="ECO:0000256" key="4">
    <source>
        <dbReference type="ARBA" id="ARBA00022763"/>
    </source>
</evidence>
<keyword evidence="2" id="KW-0808">Transferase</keyword>
<sequence>MSSSQPFVSSLPTCPNSRFTFRHLQQLSQYSTTTPLRVIALVDLDAFYAQCEIVRLGLPPTTPLGVQQWQALIAINYPAREFGLSRHVTPQEAREKCPEVVLPHVPTWKEGDDRWRYREDDDRDIATHKVSLDPYRLESRKIVQVIKETLPSHLQRVEKASIDEVFLDLSAHIHSILLERFPELQGPPDDPAELLPEPPTSAIDWDADKLINLDDDEEQDHDWDDIAMAIGAEIVRGLRDAVRTQLKYTCSGGIARNKMLAKLGAGHKKPNSQTVIRNRAISQFLSPLKFTKIRNLGGKLGDQLVSHFHTDSITELLSTSLGGLKRRLDDDTAAWVYSTLRGIDHSEVNPRTRIKSMLSAKSFQPTINSWDAAVKWLRIFAADIFLRCMEEGVLENRRRPKTLALHFRQGNTTRSRQAPISSAKKAMTEDGLLNAGKGLLAQVVSEGRAWPCRHLSLSVGGFEDCVEENKGIGNFLLRGEEARMMNEEVLQRDKRWEEEGDEGYNVTAIASVGTKSAKRKRPHGDTGALHKFLRPTSELFRPDLGSRSHAVHTNMSASIEMSGSHPKTSALPPSIGSRAENSGSPCPRCSTAISPSSKDEHADWHFASDLSTQLAAESPTRNRPPDIISERSRRGVNTQDGNASGKGNGRARGRPKKNEVGMAKGQMRLTFGNGQN</sequence>
<evidence type="ECO:0000313" key="13">
    <source>
        <dbReference type="EMBL" id="KAF1816747.1"/>
    </source>
</evidence>
<comment type="subcellular location">
    <subcellularLocation>
        <location evidence="1">Nucleus</location>
    </subcellularLocation>
</comment>
<feature type="compositionally biased region" description="Polar residues" evidence="10">
    <location>
        <begin position="557"/>
        <end position="567"/>
    </location>
</feature>
<dbReference type="Gene3D" id="1.10.150.20">
    <property type="entry name" value="5' to 3' exonuclease, C-terminal subdomain"/>
    <property type="match status" value="1"/>
</dbReference>
<dbReference type="GO" id="GO:0042276">
    <property type="term" value="P:error-prone translesion synthesis"/>
    <property type="evidence" value="ECO:0007669"/>
    <property type="project" value="TreeGrafter"/>
</dbReference>
<dbReference type="GO" id="GO:0003887">
    <property type="term" value="F:DNA-directed DNA polymerase activity"/>
    <property type="evidence" value="ECO:0007669"/>
    <property type="project" value="TreeGrafter"/>
</dbReference>
<evidence type="ECO:0000259" key="11">
    <source>
        <dbReference type="PROSITE" id="PS50173"/>
    </source>
</evidence>
<dbReference type="Gene3D" id="3.30.1490.100">
    <property type="entry name" value="DNA polymerase, Y-family, little finger domain"/>
    <property type="match status" value="1"/>
</dbReference>
<reference evidence="15" key="3">
    <citation type="submission" date="2025-04" db="UniProtKB">
        <authorList>
            <consortium name="RefSeq"/>
        </authorList>
    </citation>
    <scope>IDENTIFICATION</scope>
    <source>
        <strain evidence="15">CBS 781.70</strain>
    </source>
</reference>
<dbReference type="FunFam" id="3.40.1170.60:FF:000008">
    <property type="entry name" value="DNA polymerase eta subunit"/>
    <property type="match status" value="1"/>
</dbReference>
<dbReference type="InterPro" id="IPR041298">
    <property type="entry name" value="UBZ3"/>
</dbReference>
<keyword evidence="14" id="KW-1185">Reference proteome</keyword>
<feature type="domain" description="UBZ3-type" evidence="12">
    <location>
        <begin position="579"/>
        <end position="613"/>
    </location>
</feature>
<keyword evidence="6" id="KW-0862">Zinc</keyword>
<dbReference type="Pfam" id="PF18439">
    <property type="entry name" value="zf_UBZ"/>
    <property type="match status" value="1"/>
</dbReference>
<dbReference type="PROSITE" id="PS51907">
    <property type="entry name" value="ZF_UBZ3"/>
    <property type="match status" value="1"/>
</dbReference>
<dbReference type="PANTHER" id="PTHR45873">
    <property type="entry name" value="DNA POLYMERASE ETA"/>
    <property type="match status" value="1"/>
</dbReference>
<dbReference type="InterPro" id="IPR043128">
    <property type="entry name" value="Rev_trsase/Diguanyl_cyclase"/>
</dbReference>
<dbReference type="GO" id="GO:0035861">
    <property type="term" value="C:site of double-strand break"/>
    <property type="evidence" value="ECO:0007669"/>
    <property type="project" value="TreeGrafter"/>
</dbReference>
<dbReference type="GO" id="GO:0007064">
    <property type="term" value="P:mitotic sister chromatid cohesion"/>
    <property type="evidence" value="ECO:0007669"/>
    <property type="project" value="UniProtKB-ARBA"/>
</dbReference>
<dbReference type="Pfam" id="PF11799">
    <property type="entry name" value="IMS_C"/>
    <property type="match status" value="1"/>
</dbReference>
<evidence type="ECO:0000256" key="5">
    <source>
        <dbReference type="ARBA" id="ARBA00022771"/>
    </source>
</evidence>
<evidence type="ECO:0000256" key="7">
    <source>
        <dbReference type="ARBA" id="ARBA00023204"/>
    </source>
</evidence>
<dbReference type="FunFam" id="1.10.150.20:FF:000014">
    <property type="entry name" value="Polymerase (DNA directed), eta"/>
    <property type="match status" value="1"/>
</dbReference>
<dbReference type="AlphaFoldDB" id="A0A6G1GF89"/>
<dbReference type="Pfam" id="PF21704">
    <property type="entry name" value="POLH-Rev1_HhH"/>
    <property type="match status" value="1"/>
</dbReference>
<evidence type="ECO:0000256" key="2">
    <source>
        <dbReference type="ARBA" id="ARBA00022679"/>
    </source>
</evidence>
<dbReference type="GO" id="GO:0008270">
    <property type="term" value="F:zinc ion binding"/>
    <property type="evidence" value="ECO:0007669"/>
    <property type="project" value="UniProtKB-KW"/>
</dbReference>
<dbReference type="Pfam" id="PF00817">
    <property type="entry name" value="IMS"/>
    <property type="match status" value="1"/>
</dbReference>
<keyword evidence="7" id="KW-0234">DNA repair</keyword>
<dbReference type="PIRSF" id="PIRSF036603">
    <property type="entry name" value="DPol_eta"/>
    <property type="match status" value="1"/>
</dbReference>
<dbReference type="RefSeq" id="XP_033538378.1">
    <property type="nucleotide sequence ID" value="XM_033673813.1"/>
</dbReference>
<keyword evidence="3" id="KW-0479">Metal-binding</keyword>
<evidence type="ECO:0000313" key="15">
    <source>
        <dbReference type="RefSeq" id="XP_033538378.1"/>
    </source>
</evidence>
<evidence type="ECO:0000256" key="6">
    <source>
        <dbReference type="ARBA" id="ARBA00022833"/>
    </source>
</evidence>
<dbReference type="GO" id="GO:0003684">
    <property type="term" value="F:damaged DNA binding"/>
    <property type="evidence" value="ECO:0007669"/>
    <property type="project" value="InterPro"/>
</dbReference>
<dbReference type="SUPFAM" id="SSF100879">
    <property type="entry name" value="Lesion bypass DNA polymerase (Y-family), little finger domain"/>
    <property type="match status" value="1"/>
</dbReference>
<accession>A0A6G1GF89</accession>
<feature type="compositionally biased region" description="Basic and acidic residues" evidence="10">
    <location>
        <begin position="597"/>
        <end position="606"/>
    </location>
</feature>
<dbReference type="InterPro" id="IPR017961">
    <property type="entry name" value="DNA_pol_Y-fam_little_finger"/>
</dbReference>
<dbReference type="Gene3D" id="3.40.1170.60">
    <property type="match status" value="1"/>
</dbReference>
<dbReference type="InterPro" id="IPR043502">
    <property type="entry name" value="DNA/RNA_pol_sf"/>
</dbReference>
<dbReference type="GO" id="GO:0005634">
    <property type="term" value="C:nucleus"/>
    <property type="evidence" value="ECO:0007669"/>
    <property type="project" value="UniProtKB-SubCell"/>
</dbReference>
<feature type="region of interest" description="Disordered" evidence="10">
    <location>
        <begin position="557"/>
        <end position="676"/>
    </location>
</feature>
<reference evidence="13 15" key="1">
    <citation type="submission" date="2020-01" db="EMBL/GenBank/DDBJ databases">
        <authorList>
            <consortium name="DOE Joint Genome Institute"/>
            <person name="Haridas S."/>
            <person name="Albert R."/>
            <person name="Binder M."/>
            <person name="Bloem J."/>
            <person name="Labutti K."/>
            <person name="Salamov A."/>
            <person name="Andreopoulos B."/>
            <person name="Baker S.E."/>
            <person name="Barry K."/>
            <person name="Bills G."/>
            <person name="Bluhm B.H."/>
            <person name="Cannon C."/>
            <person name="Castanera R."/>
            <person name="Culley D.E."/>
            <person name="Daum C."/>
            <person name="Ezra D."/>
            <person name="Gonzalez J.B."/>
            <person name="Henrissat B."/>
            <person name="Kuo A."/>
            <person name="Liang C."/>
            <person name="Lipzen A."/>
            <person name="Lutzoni F."/>
            <person name="Magnuson J."/>
            <person name="Mondo S."/>
            <person name="Nolan M."/>
            <person name="Ohm R."/>
            <person name="Pangilinan J."/>
            <person name="Park H.-J."/>
            <person name="Ramirez L."/>
            <person name="Alfaro M."/>
            <person name="Sun H."/>
            <person name="Tritt A."/>
            <person name="Yoshinaga Y."/>
            <person name="Zwiers L.-H."/>
            <person name="Turgeon B.G."/>
            <person name="Goodwin S.B."/>
            <person name="Spatafora J.W."/>
            <person name="Crous P.W."/>
            <person name="Grigoriev I.V."/>
        </authorList>
    </citation>
    <scope>NUCLEOTIDE SEQUENCE</scope>
    <source>
        <strain evidence="13 15">CBS 781.70</strain>
    </source>
</reference>
<name>A0A6G1GF89_9PEZI</name>
<dbReference type="GO" id="GO:0006281">
    <property type="term" value="P:DNA repair"/>
    <property type="evidence" value="ECO:0007669"/>
    <property type="project" value="UniProtKB-KW"/>
</dbReference>
<dbReference type="InterPro" id="IPR001126">
    <property type="entry name" value="UmuC"/>
</dbReference>
<keyword evidence="8" id="KW-0539">Nucleus</keyword>
<organism evidence="13">
    <name type="scientific">Eremomyces bilateralis CBS 781.70</name>
    <dbReference type="NCBI Taxonomy" id="1392243"/>
    <lineage>
        <taxon>Eukaryota</taxon>
        <taxon>Fungi</taxon>
        <taxon>Dikarya</taxon>
        <taxon>Ascomycota</taxon>
        <taxon>Pezizomycotina</taxon>
        <taxon>Dothideomycetes</taxon>
        <taxon>Dothideomycetes incertae sedis</taxon>
        <taxon>Eremomycetales</taxon>
        <taxon>Eremomycetaceae</taxon>
        <taxon>Eremomyces</taxon>
    </lineage>
</organism>
<evidence type="ECO:0000259" key="12">
    <source>
        <dbReference type="PROSITE" id="PS51907"/>
    </source>
</evidence>
<evidence type="ECO:0000313" key="14">
    <source>
        <dbReference type="Proteomes" id="UP000504638"/>
    </source>
</evidence>
<dbReference type="Gene3D" id="3.30.70.270">
    <property type="match status" value="1"/>
</dbReference>
<dbReference type="GeneID" id="54414383"/>
<dbReference type="InterPro" id="IPR052230">
    <property type="entry name" value="DNA_polymerase_eta"/>
</dbReference>
<evidence type="ECO:0000256" key="10">
    <source>
        <dbReference type="SAM" id="MobiDB-lite"/>
    </source>
</evidence>
<dbReference type="SUPFAM" id="SSF56672">
    <property type="entry name" value="DNA/RNA polymerases"/>
    <property type="match status" value="1"/>
</dbReference>
<dbReference type="PROSITE" id="PS50173">
    <property type="entry name" value="UMUC"/>
    <property type="match status" value="1"/>
</dbReference>
<evidence type="ECO:0000256" key="1">
    <source>
        <dbReference type="ARBA" id="ARBA00004123"/>
    </source>
</evidence>
<keyword evidence="5" id="KW-0863">Zinc-finger</keyword>
<dbReference type="GO" id="GO:0009314">
    <property type="term" value="P:response to radiation"/>
    <property type="evidence" value="ECO:0007669"/>
    <property type="project" value="TreeGrafter"/>
</dbReference>
<reference evidence="15" key="2">
    <citation type="submission" date="2020-04" db="EMBL/GenBank/DDBJ databases">
        <authorList>
            <consortium name="NCBI Genome Project"/>
        </authorList>
    </citation>
    <scope>NUCLEOTIDE SEQUENCE</scope>
    <source>
        <strain evidence="15">CBS 781.70</strain>
    </source>
</reference>
<feature type="domain" description="UmuC" evidence="11">
    <location>
        <begin position="39"/>
        <end position="297"/>
    </location>
</feature>
<evidence type="ECO:0000256" key="8">
    <source>
        <dbReference type="ARBA" id="ARBA00023242"/>
    </source>
</evidence>
<dbReference type="EMBL" id="ML975150">
    <property type="protein sequence ID" value="KAF1816747.1"/>
    <property type="molecule type" value="Genomic_DNA"/>
</dbReference>
<dbReference type="GO" id="GO:0070987">
    <property type="term" value="P:error-free translesion synthesis"/>
    <property type="evidence" value="ECO:0007669"/>
    <property type="project" value="UniProtKB-ARBA"/>
</dbReference>
<feature type="compositionally biased region" description="Polar residues" evidence="10">
    <location>
        <begin position="609"/>
        <end position="621"/>
    </location>
</feature>
<gene>
    <name evidence="13 15" type="ORF">P152DRAFT_136437</name>
</gene>
<dbReference type="PANTHER" id="PTHR45873:SF1">
    <property type="entry name" value="DNA POLYMERASE ETA"/>
    <property type="match status" value="1"/>
</dbReference>
<dbReference type="OrthoDB" id="5723at2759"/>
<evidence type="ECO:0000256" key="3">
    <source>
        <dbReference type="ARBA" id="ARBA00022723"/>
    </source>
</evidence>
<dbReference type="InterPro" id="IPR036775">
    <property type="entry name" value="DNA_pol_Y-fam_lit_finger_sf"/>
</dbReference>
<protein>
    <recommendedName>
        <fullName evidence="9">DNA polymerase eta</fullName>
    </recommendedName>
</protein>
<evidence type="ECO:0000256" key="9">
    <source>
        <dbReference type="ARBA" id="ARBA00044975"/>
    </source>
</evidence>